<dbReference type="EMBL" id="CAEZWV010000004">
    <property type="protein sequence ID" value="CAB4663821.1"/>
    <property type="molecule type" value="Genomic_DNA"/>
</dbReference>
<gene>
    <name evidence="1" type="ORF">UFOPK2295_00373</name>
</gene>
<sequence length="150" mass="16539">MLLTASPSNLEEVRALAISCRRRAERFDARIVIGMLDHVRNDSRVMLSGVDSAKYFGAAVSVQPPLDFYLRKSDVDSFYKDFAPDLSSSENNCVLRILEDESISDIPHGQYVPLLVALVDLIAEGDYRSANEAFKSFEVLNGDTSSNSSG</sequence>
<protein>
    <submittedName>
        <fullName evidence="1">Unannotated protein</fullName>
    </submittedName>
</protein>
<accession>A0A6J6LQ03</accession>
<proteinExistence type="predicted"/>
<organism evidence="1">
    <name type="scientific">freshwater metagenome</name>
    <dbReference type="NCBI Taxonomy" id="449393"/>
    <lineage>
        <taxon>unclassified sequences</taxon>
        <taxon>metagenomes</taxon>
        <taxon>ecological metagenomes</taxon>
    </lineage>
</organism>
<name>A0A6J6LQ03_9ZZZZ</name>
<dbReference type="AlphaFoldDB" id="A0A6J6LQ03"/>
<evidence type="ECO:0000313" key="1">
    <source>
        <dbReference type="EMBL" id="CAB4663821.1"/>
    </source>
</evidence>
<reference evidence="1" key="1">
    <citation type="submission" date="2020-05" db="EMBL/GenBank/DDBJ databases">
        <authorList>
            <person name="Chiriac C."/>
            <person name="Salcher M."/>
            <person name="Ghai R."/>
            <person name="Kavagutti S V."/>
        </authorList>
    </citation>
    <scope>NUCLEOTIDE SEQUENCE</scope>
</reference>